<accession>A0A8S5R2N5</accession>
<name>A0A8S5R2N5_9CAUD</name>
<evidence type="ECO:0000313" key="2">
    <source>
        <dbReference type="EMBL" id="DAE25237.1"/>
    </source>
</evidence>
<sequence length="201" mass="22141">MEEYPGNSDKSKIQIESEKQHEKQKSVVKGQVITKKKSMIARFAQNLIGDSVSSIGQRILDEVVIPGVRDTIINATYTIFGGSPNQSRPYVSSPAGKINYSNITNPTKASIGVTPVVPQKRTYEYDSLIFPTRGDAEAVLNGLAQIIYEYDMAKVSDLFELADVSFDHTALKYGWTDVSTARVVRVPGGWTINLPKAMPID</sequence>
<evidence type="ECO:0000256" key="1">
    <source>
        <dbReference type="SAM" id="MobiDB-lite"/>
    </source>
</evidence>
<protein>
    <submittedName>
        <fullName evidence="2">Uncharacterized protein</fullName>
    </submittedName>
</protein>
<reference evidence="2" key="1">
    <citation type="journal article" date="2021" name="Proc. Natl. Acad. Sci. U.S.A.">
        <title>A Catalog of Tens of Thousands of Viruses from Human Metagenomes Reveals Hidden Associations with Chronic Diseases.</title>
        <authorList>
            <person name="Tisza M.J."/>
            <person name="Buck C.B."/>
        </authorList>
    </citation>
    <scope>NUCLEOTIDE SEQUENCE</scope>
    <source>
        <strain evidence="2">CtWWc42</strain>
    </source>
</reference>
<organism evidence="2">
    <name type="scientific">Siphoviridae sp. ctWWc42</name>
    <dbReference type="NCBI Taxonomy" id="2826361"/>
    <lineage>
        <taxon>Viruses</taxon>
        <taxon>Duplodnaviria</taxon>
        <taxon>Heunggongvirae</taxon>
        <taxon>Uroviricota</taxon>
        <taxon>Caudoviricetes</taxon>
    </lineage>
</organism>
<feature type="compositionally biased region" description="Basic and acidic residues" evidence="1">
    <location>
        <begin position="9"/>
        <end position="25"/>
    </location>
</feature>
<proteinExistence type="predicted"/>
<feature type="region of interest" description="Disordered" evidence="1">
    <location>
        <begin position="1"/>
        <end position="29"/>
    </location>
</feature>
<dbReference type="EMBL" id="BK015795">
    <property type="protein sequence ID" value="DAE25237.1"/>
    <property type="molecule type" value="Genomic_DNA"/>
</dbReference>